<evidence type="ECO:0000313" key="10">
    <source>
        <dbReference type="Proteomes" id="UP000241769"/>
    </source>
</evidence>
<protein>
    <recommendedName>
        <fullName evidence="8">ABC3 transporter permease C-terminal domain-containing protein</fullName>
    </recommendedName>
</protein>
<evidence type="ECO:0000256" key="4">
    <source>
        <dbReference type="ARBA" id="ARBA00022989"/>
    </source>
</evidence>
<evidence type="ECO:0000256" key="5">
    <source>
        <dbReference type="ARBA" id="ARBA00023136"/>
    </source>
</evidence>
<gene>
    <name evidence="9" type="ORF">PROFUN_06544</name>
</gene>
<evidence type="ECO:0000256" key="7">
    <source>
        <dbReference type="SAM" id="Phobius"/>
    </source>
</evidence>
<feature type="compositionally biased region" description="Basic residues" evidence="6">
    <location>
        <begin position="28"/>
        <end position="37"/>
    </location>
</feature>
<evidence type="ECO:0000313" key="9">
    <source>
        <dbReference type="EMBL" id="PRP74415.1"/>
    </source>
</evidence>
<evidence type="ECO:0000259" key="8">
    <source>
        <dbReference type="Pfam" id="PF02687"/>
    </source>
</evidence>
<dbReference type="OrthoDB" id="2126250at2759"/>
<evidence type="ECO:0000256" key="3">
    <source>
        <dbReference type="ARBA" id="ARBA00022692"/>
    </source>
</evidence>
<name>A0A2P6MRT8_9EUKA</name>
<feature type="transmembrane region" description="Helical" evidence="7">
    <location>
        <begin position="1440"/>
        <end position="1459"/>
    </location>
</feature>
<evidence type="ECO:0000256" key="2">
    <source>
        <dbReference type="ARBA" id="ARBA00022475"/>
    </source>
</evidence>
<feature type="region of interest" description="Disordered" evidence="6">
    <location>
        <begin position="1"/>
        <end position="64"/>
    </location>
</feature>
<dbReference type="Proteomes" id="UP000241769">
    <property type="component" value="Unassembled WGS sequence"/>
</dbReference>
<dbReference type="GO" id="GO:0005886">
    <property type="term" value="C:plasma membrane"/>
    <property type="evidence" value="ECO:0007669"/>
    <property type="project" value="UniProtKB-SubCell"/>
</dbReference>
<feature type="transmembrane region" description="Helical" evidence="7">
    <location>
        <begin position="1076"/>
        <end position="1096"/>
    </location>
</feature>
<dbReference type="InterPro" id="IPR003838">
    <property type="entry name" value="ABC3_permease_C"/>
</dbReference>
<dbReference type="PANTHER" id="PTHR32522:SF3">
    <property type="entry name" value="ABC3 TRANSPORTER PERMEASE PROTEIN DOMAIN-CONTAINING PROTEIN"/>
    <property type="match status" value="1"/>
</dbReference>
<keyword evidence="5 7" id="KW-0472">Membrane</keyword>
<keyword evidence="4 7" id="KW-1133">Transmembrane helix</keyword>
<dbReference type="EMBL" id="MDYQ01000463">
    <property type="protein sequence ID" value="PRP74415.1"/>
    <property type="molecule type" value="Genomic_DNA"/>
</dbReference>
<feature type="transmembrane region" description="Helical" evidence="7">
    <location>
        <begin position="827"/>
        <end position="851"/>
    </location>
</feature>
<comment type="subcellular location">
    <subcellularLocation>
        <location evidence="1">Cell membrane</location>
        <topology evidence="1">Multi-pass membrane protein</topology>
    </subcellularLocation>
</comment>
<evidence type="ECO:0000256" key="6">
    <source>
        <dbReference type="SAM" id="MobiDB-lite"/>
    </source>
</evidence>
<feature type="transmembrane region" description="Helical" evidence="7">
    <location>
        <begin position="983"/>
        <end position="1001"/>
    </location>
</feature>
<dbReference type="STRING" id="1890364.A0A2P6MRT8"/>
<dbReference type="InParanoid" id="A0A2P6MRT8"/>
<keyword evidence="10" id="KW-1185">Reference proteome</keyword>
<keyword evidence="2" id="KW-1003">Cell membrane</keyword>
<sequence>MVTKTQPGSKTTVMGKIKSAFVDDNGNRRHLLPRHRIPSPPPQPASSSSSNYLLSSPMTGDQFSNQRLSLKPTQELMSERQFPSTLYEDPSALVGPTLLVEKERPHSMTFEPVNYETVEKPIVIQEKIHPMEKEEIQPVIYREREQLDVKQITQLLHETEIKPTTVESRELAPEVREPIVERGEPISENVILPSTQVDDVIRTQVIHEPIVNETIKKTIIEEIQPVLERDIIRPTIVLHTQPIYEKIIEAPIVYREVLQVKELGTRHSGQLEKDVLFTTNPMSPSMIGRASPITSCLDALDAVYSAFGLIVGGQFLTPRILSNIEQNRLLLAGYGALTNSAKDASCLADMKQAFIYCQNRKLFYRGGMHMFLPRQKRPFLCPKRNTEHIKVKNWEELSDMDGRHPVHSIQEETFESNPHHNNKRTPPSKSFGSSIWGRLFVLNWHQIKTSKARFFLAGFAVFIVVLLVALLISLFKYAALAFLKMAELETGEVDVEITSFWGMNHTQVRLTMNDTAHNYSAPRFSGWINVYPSSVCPKTVFYNATYSNSTVQSFNMTLDPYNATWPYMGLNGSEPCVYDKKNCFSYLCKADGGNLPTVLHLYDSDMENTMEWAKRGVKPPDKGKAILSPSAAQYLQVKAGDLVYLQIDAYDYLGFAWWSRMPEKSRKLNQDPDNGDDKLKEIYKKWLESQGKSVQKPDTRMYYSQVYLPVVVDQILDPGTKFASDRNTIMMDLQHFHSHFTPFIHPKIPQGNVNSWKQVKLWEYSQSVIFNLPPADRVDVYIQSYDDAAAQVSHFASEISYKLGFPLIDSTFPVIESMKQTSFIGMVLNLVLNLVIVILLCLASLLIYSVLTIDLTSRGFELAVLRSSGMSNPRLLYLLGLKCTSSSFPALVLGIVASQLLMAVAVHFFEKLTFMKLTYWLSYKAVITSVALAIIIPTISSIFPIRSVMSQSIFEAIDKSRSKSSGVVYKIDRSEKQHDRRTPFLIGFILFLFGFSVYYVFPMALLSMSLGILGDVFLAIILGMIFGLVCLSLNLQGVTERTILKVLLVWWEATPVMNITLRNVNTHRYRNRKTTIMYSLSLGFVVFMAATLSLQVESFTEMQKKTGGGFVKFYGRSKDDFGPIKPYEEYLETQSVVQDWAWNTLAMDVKREDSQFYVSNIGRVVKDKATVVAITPNFFQVTFDFLTIASEGSGLSAANGPDMMRSLYSLRGSTTALLSSHETDKLALTSGDQILLLNGSRIFSRVKPLAYLSSAPTFQTLSPFPHDGTEVLVSLTTYMRWTNCTSLLEIPMDTLIIQFRDSAGDGDITRVKNAVAGIVARQGKNVKSWDYRDATVRGKFTGMITAYFFTLAIGIVMIICFFSLMSSMYTNITEQTKEIGILIVLGLSHKQVYRIYIYEAFAVIFSSSMFGLLIGAVVAWTMSLQQQLWQQISLPFYFPWYFVLATFGLSVLFAGWASFKPLRSLFKAEIVEILRG</sequence>
<feature type="domain" description="ABC3 transporter permease C-terminal" evidence="8">
    <location>
        <begin position="834"/>
        <end position="952"/>
    </location>
</feature>
<feature type="transmembrane region" description="Helical" evidence="7">
    <location>
        <begin position="1016"/>
        <end position="1035"/>
    </location>
</feature>
<feature type="transmembrane region" description="Helical" evidence="7">
    <location>
        <begin position="454"/>
        <end position="475"/>
    </location>
</feature>
<evidence type="ECO:0000256" key="1">
    <source>
        <dbReference type="ARBA" id="ARBA00004651"/>
    </source>
</evidence>
<organism evidence="9 10">
    <name type="scientific">Planoprotostelium fungivorum</name>
    <dbReference type="NCBI Taxonomy" id="1890364"/>
    <lineage>
        <taxon>Eukaryota</taxon>
        <taxon>Amoebozoa</taxon>
        <taxon>Evosea</taxon>
        <taxon>Variosea</taxon>
        <taxon>Cavosteliida</taxon>
        <taxon>Cavosteliaceae</taxon>
        <taxon>Planoprotostelium</taxon>
    </lineage>
</organism>
<feature type="transmembrane region" description="Helical" evidence="7">
    <location>
        <begin position="921"/>
        <end position="943"/>
    </location>
</feature>
<proteinExistence type="predicted"/>
<dbReference type="Pfam" id="PF02687">
    <property type="entry name" value="FtsX"/>
    <property type="match status" value="2"/>
</dbReference>
<keyword evidence="3 7" id="KW-0812">Transmembrane</keyword>
<comment type="caution">
    <text evidence="9">The sequence shown here is derived from an EMBL/GenBank/DDBJ whole genome shotgun (WGS) entry which is preliminary data.</text>
</comment>
<feature type="transmembrane region" description="Helical" evidence="7">
    <location>
        <begin position="1344"/>
        <end position="1365"/>
    </location>
</feature>
<accession>A0A2P6MRT8</accession>
<feature type="compositionally biased region" description="Polar residues" evidence="6">
    <location>
        <begin position="1"/>
        <end position="12"/>
    </location>
</feature>
<reference evidence="9 10" key="1">
    <citation type="journal article" date="2018" name="Genome Biol. Evol.">
        <title>Multiple Roots of Fruiting Body Formation in Amoebozoa.</title>
        <authorList>
            <person name="Hillmann F."/>
            <person name="Forbes G."/>
            <person name="Novohradska S."/>
            <person name="Ferling I."/>
            <person name="Riege K."/>
            <person name="Groth M."/>
            <person name="Westermann M."/>
            <person name="Marz M."/>
            <person name="Spaller T."/>
            <person name="Winckler T."/>
            <person name="Schaap P."/>
            <person name="Glockner G."/>
        </authorList>
    </citation>
    <scope>NUCLEOTIDE SEQUENCE [LARGE SCALE GENOMIC DNA]</scope>
    <source>
        <strain evidence="9 10">Jena</strain>
    </source>
</reference>
<dbReference type="PANTHER" id="PTHR32522">
    <property type="match status" value="1"/>
</dbReference>
<feature type="compositionally biased region" description="Low complexity" evidence="6">
    <location>
        <begin position="45"/>
        <end position="57"/>
    </location>
</feature>
<feature type="transmembrane region" description="Helical" evidence="7">
    <location>
        <begin position="1395"/>
        <end position="1420"/>
    </location>
</feature>
<feature type="domain" description="ABC3 transporter permease C-terminal" evidence="8">
    <location>
        <begin position="1352"/>
        <end position="1469"/>
    </location>
</feature>